<keyword evidence="1" id="KW-0597">Phosphoprotein</keyword>
<proteinExistence type="predicted"/>
<evidence type="ECO:0000313" key="3">
    <source>
        <dbReference type="EMBL" id="QCO16490.1"/>
    </source>
</evidence>
<sequence length="366" mass="39005">MQRSLVSRSAERLALTGHMAATQTATSQAAPNYSAPTYSAAAPSILIIGNDSAAIAGIRDCALRLGHRVQDTRDVISALGLLDVDRSVGVVFVDGGSPWFDGLALMERLHRTHRGLACILFARNPEADDVVRALRLEAADVVTDPEDDAQIERALARVLNGGESSASSVPEFPAAMDSRDDALEQAYRHGLALVETVRALRGEAAAARVMPFVAAHRAAVAPTAAVPMAGTPTASPTAIATAAQSVSEQVSDGGVPDSLGILTAIRRKRAAREKFFPKGLFEDPCWDMLLDLMINHLQGRRISVSSLCIASGVAQTTALRRITDLHERGLVRRIADDKDGRRVFIELTEEGVAAMERYVETVGPLG</sequence>
<dbReference type="InterPro" id="IPR039422">
    <property type="entry name" value="MarR/SlyA-like"/>
</dbReference>
<dbReference type="SUPFAM" id="SSF52172">
    <property type="entry name" value="CheY-like"/>
    <property type="match status" value="1"/>
</dbReference>
<evidence type="ECO:0000259" key="2">
    <source>
        <dbReference type="PROSITE" id="PS50110"/>
    </source>
</evidence>
<dbReference type="PANTHER" id="PTHR33164">
    <property type="entry name" value="TRANSCRIPTIONAL REGULATOR, MARR FAMILY"/>
    <property type="match status" value="1"/>
</dbReference>
<organism evidence="3 4">
    <name type="scientific">Azospirillum brasilense</name>
    <dbReference type="NCBI Taxonomy" id="192"/>
    <lineage>
        <taxon>Bacteria</taxon>
        <taxon>Pseudomonadati</taxon>
        <taxon>Pseudomonadota</taxon>
        <taxon>Alphaproteobacteria</taxon>
        <taxon>Rhodospirillales</taxon>
        <taxon>Azospirillaceae</taxon>
        <taxon>Azospirillum</taxon>
    </lineage>
</organism>
<dbReference type="Gene3D" id="3.40.50.2300">
    <property type="match status" value="1"/>
</dbReference>
<geneLocation type="plasmid" evidence="3">
    <name>p1</name>
</geneLocation>
<dbReference type="Pfam" id="PF13463">
    <property type="entry name" value="HTH_27"/>
    <property type="match status" value="1"/>
</dbReference>
<dbReference type="GO" id="GO:0000160">
    <property type="term" value="P:phosphorelay signal transduction system"/>
    <property type="evidence" value="ECO:0007669"/>
    <property type="project" value="InterPro"/>
</dbReference>
<gene>
    <name evidence="3" type="ORF">D3869_14265</name>
</gene>
<dbReference type="GO" id="GO:0003700">
    <property type="term" value="F:DNA-binding transcription factor activity"/>
    <property type="evidence" value="ECO:0007669"/>
    <property type="project" value="InterPro"/>
</dbReference>
<dbReference type="Pfam" id="PF00072">
    <property type="entry name" value="Response_reg"/>
    <property type="match status" value="1"/>
</dbReference>
<dbReference type="EMBL" id="CP032346">
    <property type="protein sequence ID" value="QCO16490.1"/>
    <property type="molecule type" value="Genomic_DNA"/>
</dbReference>
<evidence type="ECO:0000256" key="1">
    <source>
        <dbReference type="PROSITE-ProRule" id="PRU00169"/>
    </source>
</evidence>
<dbReference type="AlphaFoldDB" id="A0A4D8R4Y4"/>
<dbReference type="InterPro" id="IPR036388">
    <property type="entry name" value="WH-like_DNA-bd_sf"/>
</dbReference>
<evidence type="ECO:0000313" key="4">
    <source>
        <dbReference type="Proteomes" id="UP000298693"/>
    </source>
</evidence>
<feature type="domain" description="Response regulatory" evidence="2">
    <location>
        <begin position="44"/>
        <end position="159"/>
    </location>
</feature>
<reference evidence="3 4" key="1">
    <citation type="submission" date="2018-09" db="EMBL/GenBank/DDBJ databases">
        <title>Whole genome based analysis of evolution and adaptive divergence in Indian and Brazilian strains of Azospirillum brasilense.</title>
        <authorList>
            <person name="Singh C."/>
            <person name="Tripathi A.K."/>
        </authorList>
    </citation>
    <scope>NUCLEOTIDE SEQUENCE [LARGE SCALE GENOMIC DNA]</scope>
    <source>
        <strain evidence="3 4">MTCC4039</strain>
        <plasmid evidence="3 4">p1</plasmid>
    </source>
</reference>
<dbReference type="SUPFAM" id="SSF46785">
    <property type="entry name" value="Winged helix' DNA-binding domain"/>
    <property type="match status" value="1"/>
</dbReference>
<keyword evidence="3" id="KW-0614">Plasmid</keyword>
<dbReference type="PANTHER" id="PTHR33164:SF57">
    <property type="entry name" value="MARR-FAMILY TRANSCRIPTIONAL REGULATOR"/>
    <property type="match status" value="1"/>
</dbReference>
<dbReference type="RefSeq" id="WP_137140700.1">
    <property type="nucleotide sequence ID" value="NZ_CP032346.1"/>
</dbReference>
<dbReference type="InterPro" id="IPR036390">
    <property type="entry name" value="WH_DNA-bd_sf"/>
</dbReference>
<dbReference type="InterPro" id="IPR011006">
    <property type="entry name" value="CheY-like_superfamily"/>
</dbReference>
<dbReference type="InterPro" id="IPR001789">
    <property type="entry name" value="Sig_transdc_resp-reg_receiver"/>
</dbReference>
<dbReference type="Gene3D" id="1.10.10.10">
    <property type="entry name" value="Winged helix-like DNA-binding domain superfamily/Winged helix DNA-binding domain"/>
    <property type="match status" value="1"/>
</dbReference>
<accession>A0A4D8R4Y4</accession>
<dbReference type="GO" id="GO:0006950">
    <property type="term" value="P:response to stress"/>
    <property type="evidence" value="ECO:0007669"/>
    <property type="project" value="TreeGrafter"/>
</dbReference>
<feature type="modified residue" description="4-aspartylphosphate" evidence="1">
    <location>
        <position position="94"/>
    </location>
</feature>
<dbReference type="PROSITE" id="PS50110">
    <property type="entry name" value="RESPONSE_REGULATORY"/>
    <property type="match status" value="1"/>
</dbReference>
<name>A0A4D8R4Y4_AZOBR</name>
<dbReference type="SMART" id="SM00448">
    <property type="entry name" value="REC"/>
    <property type="match status" value="1"/>
</dbReference>
<dbReference type="Proteomes" id="UP000298693">
    <property type="component" value="Plasmid p1"/>
</dbReference>
<dbReference type="InterPro" id="IPR000835">
    <property type="entry name" value="HTH_MarR-typ"/>
</dbReference>
<protein>
    <submittedName>
        <fullName evidence="3">Response regulator</fullName>
    </submittedName>
</protein>